<organism evidence="1 2">
    <name type="scientific">Ochrobactrum chromiisoli</name>
    <dbReference type="NCBI Taxonomy" id="2993941"/>
    <lineage>
        <taxon>Bacteria</taxon>
        <taxon>Pseudomonadati</taxon>
        <taxon>Pseudomonadota</taxon>
        <taxon>Alphaproteobacteria</taxon>
        <taxon>Hyphomicrobiales</taxon>
        <taxon>Brucellaceae</taxon>
        <taxon>Brucella/Ochrobactrum group</taxon>
        <taxon>Ochrobactrum</taxon>
    </lineage>
</organism>
<dbReference type="Proteomes" id="UP001301216">
    <property type="component" value="Unassembled WGS sequence"/>
</dbReference>
<keyword evidence="2" id="KW-1185">Reference proteome</keyword>
<reference evidence="1 2" key="1">
    <citation type="submission" date="2022-11" db="EMBL/GenBank/DDBJ databases">
        <title>Brucella sp. YY2X, whole genome shotgun sequencing project.</title>
        <authorList>
            <person name="Yang Y."/>
        </authorList>
    </citation>
    <scope>NUCLEOTIDE SEQUENCE [LARGE SCALE GENOMIC DNA]</scope>
    <source>
        <strain evidence="1 2">YY2X</strain>
    </source>
</reference>
<evidence type="ECO:0000313" key="2">
    <source>
        <dbReference type="Proteomes" id="UP001301216"/>
    </source>
</evidence>
<dbReference type="Gene3D" id="3.90.550.10">
    <property type="entry name" value="Spore Coat Polysaccharide Biosynthesis Protein SpsA, Chain A"/>
    <property type="match status" value="1"/>
</dbReference>
<dbReference type="InterPro" id="IPR029044">
    <property type="entry name" value="Nucleotide-diphossugar_trans"/>
</dbReference>
<name>A0ABT3QQG7_9HYPH</name>
<sequence>MGFREFFHRLSVKCPKLTVLFEPFRQPVRALVRKIHYRHIIAASRAAQLEFIQVAETDGNGKTVALMSVRNEMDRLSACLEYHRHLGVREFCIVDNGSTDGSFEFLKAQSDVNLYRTHESYKTSYYGITWINALFHKHAKGRWALFLDADELIYLGNEEYKIDQYVDFLSSIGQSYLYAPMIDLYYFDDEKIKSVRGYHDLEIALRESRHDIDGYESGRMLNNGFLSLRGGPRGRIAQETGGAQPLLIKFPLVQHDDRRYFTASSHEFMPDSYETHKEHGWLIHLKLGTQVARRHSDPDIEREHYGAGGERVYLNNLRDIPKDASAQYFDGMKTLARLRGKIVAEDRQ</sequence>
<dbReference type="RefSeq" id="WP_265985472.1">
    <property type="nucleotide sequence ID" value="NZ_JAPHAV010000006.1"/>
</dbReference>
<proteinExistence type="predicted"/>
<dbReference type="Pfam" id="PF13704">
    <property type="entry name" value="Glyco_tranf_2_4"/>
    <property type="match status" value="1"/>
</dbReference>
<evidence type="ECO:0000313" key="1">
    <source>
        <dbReference type="EMBL" id="MCX2697845.1"/>
    </source>
</evidence>
<comment type="caution">
    <text evidence="1">The sequence shown here is derived from an EMBL/GenBank/DDBJ whole genome shotgun (WGS) entry which is preliminary data.</text>
</comment>
<dbReference type="EMBL" id="JAPHAV010000006">
    <property type="protein sequence ID" value="MCX2697845.1"/>
    <property type="molecule type" value="Genomic_DNA"/>
</dbReference>
<dbReference type="CDD" id="cd00761">
    <property type="entry name" value="Glyco_tranf_GTA_type"/>
    <property type="match status" value="1"/>
</dbReference>
<dbReference type="SUPFAM" id="SSF53448">
    <property type="entry name" value="Nucleotide-diphospho-sugar transferases"/>
    <property type="match status" value="1"/>
</dbReference>
<protein>
    <submittedName>
        <fullName evidence="1">Glycosyltransferase family 2 protein</fullName>
    </submittedName>
</protein>
<gene>
    <name evidence="1" type="ORF">OPR82_13895</name>
</gene>
<accession>A0ABT3QQG7</accession>